<reference evidence="3" key="1">
    <citation type="journal article" date="2019" name="Int. J. Syst. Evol. Microbiol.">
        <title>The Global Catalogue of Microorganisms (GCM) 10K type strain sequencing project: providing services to taxonomists for standard genome sequencing and annotation.</title>
        <authorList>
            <consortium name="The Broad Institute Genomics Platform"/>
            <consortium name="The Broad Institute Genome Sequencing Center for Infectious Disease"/>
            <person name="Wu L."/>
            <person name="Ma J."/>
        </authorList>
    </citation>
    <scope>NUCLEOTIDE SEQUENCE [LARGE SCALE GENOMIC DNA]</scope>
    <source>
        <strain evidence="3">NBRC 102030</strain>
    </source>
</reference>
<accession>A0ABQ6J7H0</accession>
<feature type="region of interest" description="Disordered" evidence="1">
    <location>
        <begin position="497"/>
        <end position="518"/>
    </location>
</feature>
<dbReference type="Gene3D" id="3.90.226.10">
    <property type="entry name" value="2-enoyl-CoA Hydratase, Chain A, domain 1"/>
    <property type="match status" value="1"/>
</dbReference>
<sequence length="518" mass="58936">MSFSYRSIVTLLLAIIVASLLQLVFFAVPKNKPLPVLNAQEIRQDLYALLSQIEQYSGFYALTMDNTNAQLSHVASLIVEQHQDITPHARFAAEITKLLNTLKDPGALVQNFDDKSGELPLILRPLNDQWLALDKDNSPINSHFPFITHIDGLPIHKWVTASQAYLPEPARQSQEMQWPWLKRLNLLREDLGLSIKPYVLITLINDDMQTQQVTLALAPKQSQVIDAIAKEDDNREPSVFDLINQLSTFERPEFQDMPHRLAKVNTTTVKLKISDLSAFELDKELQQELFKGMTHPLLIIDLRDAKGFSPTLLTMLSRYQDTDLNNTLAPNVMGFAHYRRSPKFRNDYLKPLNFMPLDTLEYSAPRLKALTHNLPTVNDDKFSPWYVRTKPVVTPEGRNRLALLVSPHCRQECEWIAYRTRLWSRVNLIGEKTSGDFARHYHFKLPNSGLDIRLSSSLTYDAQGKLLSGVGTEPDILLPQNNDIQWQGLVSLVRSAKPKPQQGQPGLQPIKLAQSKLN</sequence>
<evidence type="ECO:0000313" key="3">
    <source>
        <dbReference type="Proteomes" id="UP001157046"/>
    </source>
</evidence>
<dbReference type="Proteomes" id="UP001157046">
    <property type="component" value="Unassembled WGS sequence"/>
</dbReference>
<proteinExistence type="predicted"/>
<feature type="compositionally biased region" description="Low complexity" evidence="1">
    <location>
        <begin position="498"/>
        <end position="509"/>
    </location>
</feature>
<dbReference type="EMBL" id="BSUY01000001">
    <property type="protein sequence ID" value="GMA83225.1"/>
    <property type="molecule type" value="Genomic_DNA"/>
</dbReference>
<evidence type="ECO:0008006" key="4">
    <source>
        <dbReference type="Google" id="ProtNLM"/>
    </source>
</evidence>
<evidence type="ECO:0000313" key="2">
    <source>
        <dbReference type="EMBL" id="GMA83225.1"/>
    </source>
</evidence>
<name>A0ABQ6J7H0_9GAMM</name>
<dbReference type="InterPro" id="IPR029045">
    <property type="entry name" value="ClpP/crotonase-like_dom_sf"/>
</dbReference>
<dbReference type="SUPFAM" id="SSF52096">
    <property type="entry name" value="ClpP/crotonase"/>
    <property type="match status" value="1"/>
</dbReference>
<gene>
    <name evidence="2" type="ORF">GCM10025855_27580</name>
</gene>
<organism evidence="2 3">
    <name type="scientific">Shewanella glacialipiscicola</name>
    <dbReference type="NCBI Taxonomy" id="614069"/>
    <lineage>
        <taxon>Bacteria</taxon>
        <taxon>Pseudomonadati</taxon>
        <taxon>Pseudomonadota</taxon>
        <taxon>Gammaproteobacteria</taxon>
        <taxon>Alteromonadales</taxon>
        <taxon>Shewanellaceae</taxon>
        <taxon>Shewanella</taxon>
    </lineage>
</organism>
<dbReference type="RefSeq" id="WP_248938000.1">
    <property type="nucleotide sequence ID" value="NZ_BSUY01000001.1"/>
</dbReference>
<keyword evidence="3" id="KW-1185">Reference proteome</keyword>
<evidence type="ECO:0000256" key="1">
    <source>
        <dbReference type="SAM" id="MobiDB-lite"/>
    </source>
</evidence>
<protein>
    <recommendedName>
        <fullName evidence="4">Tail specific protease domain-containing protein</fullName>
    </recommendedName>
</protein>
<comment type="caution">
    <text evidence="2">The sequence shown here is derived from an EMBL/GenBank/DDBJ whole genome shotgun (WGS) entry which is preliminary data.</text>
</comment>